<evidence type="ECO:0000313" key="2">
    <source>
        <dbReference type="Proteomes" id="UP001055072"/>
    </source>
</evidence>
<evidence type="ECO:0000313" key="1">
    <source>
        <dbReference type="EMBL" id="KAI0087756.1"/>
    </source>
</evidence>
<organism evidence="1 2">
    <name type="scientific">Irpex rosettiformis</name>
    <dbReference type="NCBI Taxonomy" id="378272"/>
    <lineage>
        <taxon>Eukaryota</taxon>
        <taxon>Fungi</taxon>
        <taxon>Dikarya</taxon>
        <taxon>Basidiomycota</taxon>
        <taxon>Agaricomycotina</taxon>
        <taxon>Agaricomycetes</taxon>
        <taxon>Polyporales</taxon>
        <taxon>Irpicaceae</taxon>
        <taxon>Irpex</taxon>
    </lineage>
</organism>
<reference evidence="1" key="1">
    <citation type="journal article" date="2021" name="Environ. Microbiol.">
        <title>Gene family expansions and transcriptome signatures uncover fungal adaptations to wood decay.</title>
        <authorList>
            <person name="Hage H."/>
            <person name="Miyauchi S."/>
            <person name="Viragh M."/>
            <person name="Drula E."/>
            <person name="Min B."/>
            <person name="Chaduli D."/>
            <person name="Navarro D."/>
            <person name="Favel A."/>
            <person name="Norest M."/>
            <person name="Lesage-Meessen L."/>
            <person name="Balint B."/>
            <person name="Merenyi Z."/>
            <person name="de Eugenio L."/>
            <person name="Morin E."/>
            <person name="Martinez A.T."/>
            <person name="Baldrian P."/>
            <person name="Stursova M."/>
            <person name="Martinez M.J."/>
            <person name="Novotny C."/>
            <person name="Magnuson J.K."/>
            <person name="Spatafora J.W."/>
            <person name="Maurice S."/>
            <person name="Pangilinan J."/>
            <person name="Andreopoulos W."/>
            <person name="LaButti K."/>
            <person name="Hundley H."/>
            <person name="Na H."/>
            <person name="Kuo A."/>
            <person name="Barry K."/>
            <person name="Lipzen A."/>
            <person name="Henrissat B."/>
            <person name="Riley R."/>
            <person name="Ahrendt S."/>
            <person name="Nagy L.G."/>
            <person name="Grigoriev I.V."/>
            <person name="Martin F."/>
            <person name="Rosso M.N."/>
        </authorList>
    </citation>
    <scope>NUCLEOTIDE SEQUENCE</scope>
    <source>
        <strain evidence="1">CBS 384.51</strain>
    </source>
</reference>
<name>A0ACB8U0E7_9APHY</name>
<comment type="caution">
    <text evidence="1">The sequence shown here is derived from an EMBL/GenBank/DDBJ whole genome shotgun (WGS) entry which is preliminary data.</text>
</comment>
<gene>
    <name evidence="1" type="ORF">BDY19DRAFT_221823</name>
</gene>
<dbReference type="Proteomes" id="UP001055072">
    <property type="component" value="Unassembled WGS sequence"/>
</dbReference>
<keyword evidence="2" id="KW-1185">Reference proteome</keyword>
<dbReference type="EMBL" id="MU274916">
    <property type="protein sequence ID" value="KAI0087756.1"/>
    <property type="molecule type" value="Genomic_DNA"/>
</dbReference>
<proteinExistence type="predicted"/>
<protein>
    <submittedName>
        <fullName evidence="1">Uncharacterized protein</fullName>
    </submittedName>
</protein>
<accession>A0ACB8U0E7</accession>
<sequence>MDSEPIPRNVEQIKSSLQNLAGSFEWLSGCGSDDLDSIGQNLIPWVSIRDRASYPTVVCVLHSLPLQLQVGSPLIEDFVRTIRSSQNRLSRINRLPEDVLTAIFEALVDIVRSKARPSSDWKQVPQREWLHVNQVCRHWRRIALATPLLWTSIYLHSSATVKDEANGFAAVSLKRSGVLPLVGYCAGDPAALPGWKEHSRRFRELYIRLPYNENMDGAPDLALTWARDSPMLEILVVDKETHSGLVIPRPGSALLSTLHLPRLKTLIWSNDFDWNVWVSGNLRHLVLTSIGIPISTLLNILSAHPSLEDLMLHHIIFQPENRFHIDDKSWLNTLPVVDMPSLKHLDIREGSLPELIWVLDHKLMLRDSVLRTYSISSIANISFPDSLMFGEYRPLENLFIDDKHIIAYNEHSALYLYDTYGGSGSVHHLFRFLDTLLRSAQPPTWTVWLALPLYDQAIPKAWIQTLTQLQNVFKLVLIIEFPLNSWVDALANHPKLFPSLVELHIDTFRSAYRPQSSSLADMLEKRKKGGHPIRRLYLANSPGEMAYESESFDKFVGTVIIDDLAKIQRKPVWDRMGLPTALTSPSPDHTYWDGVQLSPHIPPDERYYYEPEDHERTTAVNSFLHFL</sequence>